<reference evidence="1" key="2">
    <citation type="submission" date="2020-02" db="EMBL/GenBank/DDBJ databases">
        <title>Flavobacterium profundi sp. nov., isolated from a deep-sea seamount.</title>
        <authorList>
            <person name="Zhang D.-C."/>
        </authorList>
    </citation>
    <scope>NUCLEOTIDE SEQUENCE</scope>
    <source>
        <strain evidence="1">EC11</strain>
    </source>
</reference>
<dbReference type="RefSeq" id="WP_140962910.1">
    <property type="nucleotide sequence ID" value="NZ_VEVQ02000008.1"/>
</dbReference>
<keyword evidence="2" id="KW-1185">Reference proteome</keyword>
<comment type="caution">
    <text evidence="1">The sequence shown here is derived from an EMBL/GenBank/DDBJ whole genome shotgun (WGS) entry which is preliminary data.</text>
</comment>
<evidence type="ECO:0000313" key="1">
    <source>
        <dbReference type="EMBL" id="NHN26591.1"/>
    </source>
</evidence>
<dbReference type="PROSITE" id="PS51257">
    <property type="entry name" value="PROKAR_LIPOPROTEIN"/>
    <property type="match status" value="1"/>
</dbReference>
<accession>A0ABX0IX06</accession>
<evidence type="ECO:0000313" key="2">
    <source>
        <dbReference type="Proteomes" id="UP000817854"/>
    </source>
</evidence>
<protein>
    <recommendedName>
        <fullName evidence="3">TonB C-terminal domain-containing protein</fullName>
    </recommendedName>
</protein>
<dbReference type="Proteomes" id="UP000817854">
    <property type="component" value="Unassembled WGS sequence"/>
</dbReference>
<proteinExistence type="predicted"/>
<gene>
    <name evidence="1" type="ORF">FIA58_012975</name>
</gene>
<sequence>MRRNTYILLLLLFTLFSCQLFDKKVPDKEKLLKEELEKINWEEVDEFPTVNNCDSILDKELQKKCFFDYLIQNIQQRIGVDTLQIMYPEVDTIAVKVTINPDATLEFHTEVPKEAVTYDIKVIDSILQNRLSDFPHVEPAIKRGIKVKSQFILPVIIKVEE</sequence>
<reference evidence="1" key="1">
    <citation type="submission" date="2019-05" db="EMBL/GenBank/DDBJ databases">
        <authorList>
            <person name="Lianzixin W."/>
        </authorList>
    </citation>
    <scope>NUCLEOTIDE SEQUENCE</scope>
    <source>
        <strain evidence="1">EC11</strain>
    </source>
</reference>
<organism evidence="1 2">
    <name type="scientific">Flavobacterium jejuense</name>
    <dbReference type="NCBI Taxonomy" id="1544455"/>
    <lineage>
        <taxon>Bacteria</taxon>
        <taxon>Pseudomonadati</taxon>
        <taxon>Bacteroidota</taxon>
        <taxon>Flavobacteriia</taxon>
        <taxon>Flavobacteriales</taxon>
        <taxon>Flavobacteriaceae</taxon>
        <taxon>Flavobacterium</taxon>
    </lineage>
</organism>
<name>A0ABX0IX06_9FLAO</name>
<evidence type="ECO:0008006" key="3">
    <source>
        <dbReference type="Google" id="ProtNLM"/>
    </source>
</evidence>
<dbReference type="EMBL" id="VEVQ02000008">
    <property type="protein sequence ID" value="NHN26591.1"/>
    <property type="molecule type" value="Genomic_DNA"/>
</dbReference>